<name>A0AAV3Z5D8_9GAST</name>
<reference evidence="1 2" key="1">
    <citation type="journal article" date="2021" name="Elife">
        <title>Chloroplast acquisition without the gene transfer in kleptoplastic sea slugs, Plakobranchus ocellatus.</title>
        <authorList>
            <person name="Maeda T."/>
            <person name="Takahashi S."/>
            <person name="Yoshida T."/>
            <person name="Shimamura S."/>
            <person name="Takaki Y."/>
            <person name="Nagai Y."/>
            <person name="Toyoda A."/>
            <person name="Suzuki Y."/>
            <person name="Arimoto A."/>
            <person name="Ishii H."/>
            <person name="Satoh N."/>
            <person name="Nishiyama T."/>
            <person name="Hasebe M."/>
            <person name="Maruyama T."/>
            <person name="Minagawa J."/>
            <person name="Obokata J."/>
            <person name="Shigenobu S."/>
        </authorList>
    </citation>
    <scope>NUCLEOTIDE SEQUENCE [LARGE SCALE GENOMIC DNA]</scope>
</reference>
<dbReference type="AlphaFoldDB" id="A0AAV3Z5D8"/>
<comment type="caution">
    <text evidence="1">The sequence shown here is derived from an EMBL/GenBank/DDBJ whole genome shotgun (WGS) entry which is preliminary data.</text>
</comment>
<dbReference type="Proteomes" id="UP000735302">
    <property type="component" value="Unassembled WGS sequence"/>
</dbReference>
<accession>A0AAV3Z5D8</accession>
<keyword evidence="2" id="KW-1185">Reference proteome</keyword>
<protein>
    <submittedName>
        <fullName evidence="1">Uncharacterized protein</fullName>
    </submittedName>
</protein>
<proteinExistence type="predicted"/>
<evidence type="ECO:0000313" key="1">
    <source>
        <dbReference type="EMBL" id="GFN89766.1"/>
    </source>
</evidence>
<sequence length="99" mass="11251">MQTYCCIDSVLGLSCLFDVSQNALWMKRTTIRSDDGLVAIVVWLVVTQHRQLFGASDQDLKLFDTSDQSREMHRTSKTSGADSHSFVPPTVRVQTIFRR</sequence>
<organism evidence="1 2">
    <name type="scientific">Plakobranchus ocellatus</name>
    <dbReference type="NCBI Taxonomy" id="259542"/>
    <lineage>
        <taxon>Eukaryota</taxon>
        <taxon>Metazoa</taxon>
        <taxon>Spiralia</taxon>
        <taxon>Lophotrochozoa</taxon>
        <taxon>Mollusca</taxon>
        <taxon>Gastropoda</taxon>
        <taxon>Heterobranchia</taxon>
        <taxon>Euthyneura</taxon>
        <taxon>Panpulmonata</taxon>
        <taxon>Sacoglossa</taxon>
        <taxon>Placobranchoidea</taxon>
        <taxon>Plakobranchidae</taxon>
        <taxon>Plakobranchus</taxon>
    </lineage>
</organism>
<dbReference type="EMBL" id="BLXT01001947">
    <property type="protein sequence ID" value="GFN89766.1"/>
    <property type="molecule type" value="Genomic_DNA"/>
</dbReference>
<evidence type="ECO:0000313" key="2">
    <source>
        <dbReference type="Proteomes" id="UP000735302"/>
    </source>
</evidence>
<gene>
    <name evidence="1" type="ORF">PoB_001627200</name>
</gene>